<keyword evidence="3" id="KW-1185">Reference proteome</keyword>
<name>A0ABT3DBH6_9BACI</name>
<evidence type="ECO:0000313" key="3">
    <source>
        <dbReference type="Proteomes" id="UP001526147"/>
    </source>
</evidence>
<gene>
    <name evidence="2" type="ORF">OIH86_01560</name>
</gene>
<keyword evidence="1" id="KW-0472">Membrane</keyword>
<organism evidence="2 3">
    <name type="scientific">Metabacillus halosaccharovorans</name>
    <dbReference type="NCBI Taxonomy" id="930124"/>
    <lineage>
        <taxon>Bacteria</taxon>
        <taxon>Bacillati</taxon>
        <taxon>Bacillota</taxon>
        <taxon>Bacilli</taxon>
        <taxon>Bacillales</taxon>
        <taxon>Bacillaceae</taxon>
        <taxon>Metabacillus</taxon>
    </lineage>
</organism>
<protein>
    <submittedName>
        <fullName evidence="2">Uncharacterized protein</fullName>
    </submittedName>
</protein>
<dbReference type="Proteomes" id="UP001526147">
    <property type="component" value="Unassembled WGS sequence"/>
</dbReference>
<comment type="caution">
    <text evidence="2">The sequence shown here is derived from an EMBL/GenBank/DDBJ whole genome shotgun (WGS) entry which is preliminary data.</text>
</comment>
<evidence type="ECO:0000256" key="1">
    <source>
        <dbReference type="SAM" id="Phobius"/>
    </source>
</evidence>
<feature type="transmembrane region" description="Helical" evidence="1">
    <location>
        <begin position="132"/>
        <end position="153"/>
    </location>
</feature>
<dbReference type="EMBL" id="JAOYEY010000016">
    <property type="protein sequence ID" value="MCV9884336.1"/>
    <property type="molecule type" value="Genomic_DNA"/>
</dbReference>
<proteinExistence type="predicted"/>
<accession>A0ABT3DBH6</accession>
<evidence type="ECO:0000313" key="2">
    <source>
        <dbReference type="EMBL" id="MCV9884336.1"/>
    </source>
</evidence>
<feature type="transmembrane region" description="Helical" evidence="1">
    <location>
        <begin position="35"/>
        <end position="59"/>
    </location>
</feature>
<keyword evidence="1" id="KW-1133">Transmembrane helix</keyword>
<keyword evidence="1" id="KW-0812">Transmembrane</keyword>
<feature type="transmembrane region" description="Helical" evidence="1">
    <location>
        <begin position="71"/>
        <end position="89"/>
    </location>
</feature>
<sequence>MMGSIHMTSKTEAILWSIALPGFAQILNKKLLKGFVFIFLEFLINVNSHFNSAIMASYLGEMDKAFEVLNYQWLMFYPCVYMFAMWDAVKDSEQGKMPRYSFLPYVCSAYTVTVGTMYAPIVKFNGISIGPIFFPILSLIPGLGIGALIMYFLRKLDSRKKE</sequence>
<feature type="transmembrane region" description="Helical" evidence="1">
    <location>
        <begin position="101"/>
        <end position="120"/>
    </location>
</feature>
<reference evidence="2 3" key="1">
    <citation type="submission" date="2022-10" db="EMBL/GenBank/DDBJ databases">
        <title>Draft genome assembly of moderately radiation resistant bacterium Metabacillus halosaccharovorans.</title>
        <authorList>
            <person name="Pal S."/>
            <person name="Gopinathan A."/>
        </authorList>
    </citation>
    <scope>NUCLEOTIDE SEQUENCE [LARGE SCALE GENOMIC DNA]</scope>
    <source>
        <strain evidence="2 3">VITHBRA001</strain>
    </source>
</reference>